<accession>A0AAV6U1D7</accession>
<feature type="domain" description="Protein kinase" evidence="12">
    <location>
        <begin position="181"/>
        <end position="444"/>
    </location>
</feature>
<evidence type="ECO:0000259" key="13">
    <source>
        <dbReference type="PROSITE" id="PS50017"/>
    </source>
</evidence>
<evidence type="ECO:0000256" key="10">
    <source>
        <dbReference type="PROSITE-ProRule" id="PRU10141"/>
    </source>
</evidence>
<evidence type="ECO:0000256" key="9">
    <source>
        <dbReference type="ARBA" id="ARBA00048679"/>
    </source>
</evidence>
<evidence type="ECO:0000256" key="7">
    <source>
        <dbReference type="ARBA" id="ARBA00022840"/>
    </source>
</evidence>
<evidence type="ECO:0000256" key="5">
    <source>
        <dbReference type="ARBA" id="ARBA00022741"/>
    </source>
</evidence>
<comment type="catalytic activity">
    <reaction evidence="8">
        <text>L-threonyl-[protein] + ATP = O-phospho-L-threonyl-[protein] + ADP + H(+)</text>
        <dbReference type="Rhea" id="RHEA:46608"/>
        <dbReference type="Rhea" id="RHEA-COMP:11060"/>
        <dbReference type="Rhea" id="RHEA-COMP:11605"/>
        <dbReference type="ChEBI" id="CHEBI:15378"/>
        <dbReference type="ChEBI" id="CHEBI:30013"/>
        <dbReference type="ChEBI" id="CHEBI:30616"/>
        <dbReference type="ChEBI" id="CHEBI:61977"/>
        <dbReference type="ChEBI" id="CHEBI:456216"/>
        <dbReference type="EC" id="2.7.11.1"/>
    </reaction>
</comment>
<feature type="binding site" evidence="10">
    <location>
        <position position="208"/>
    </location>
    <ligand>
        <name>ATP</name>
        <dbReference type="ChEBI" id="CHEBI:30616"/>
    </ligand>
</feature>
<dbReference type="InterPro" id="IPR008271">
    <property type="entry name" value="Ser/Thr_kinase_AS"/>
</dbReference>
<dbReference type="PANTHER" id="PTHR48006:SF102">
    <property type="entry name" value="LEUCINE-RICH REPEAT-CONTAINING PROTEIN DDB_G0281931-RELATED"/>
    <property type="match status" value="1"/>
</dbReference>
<dbReference type="PROSITE" id="PS00108">
    <property type="entry name" value="PROTEIN_KINASE_ST"/>
    <property type="match status" value="1"/>
</dbReference>
<keyword evidence="4" id="KW-0808">Transferase</keyword>
<keyword evidence="6" id="KW-0418">Kinase</keyword>
<protein>
    <recommendedName>
        <fullName evidence="2">non-specific serine/threonine protein kinase</fullName>
        <ecNumber evidence="2">2.7.11.1</ecNumber>
    </recommendedName>
</protein>
<dbReference type="InterPro" id="IPR000719">
    <property type="entry name" value="Prot_kinase_dom"/>
</dbReference>
<keyword evidence="7 10" id="KW-0067">ATP-binding</keyword>
<evidence type="ECO:0000256" key="1">
    <source>
        <dbReference type="ARBA" id="ARBA00008718"/>
    </source>
</evidence>
<evidence type="ECO:0000256" key="2">
    <source>
        <dbReference type="ARBA" id="ARBA00012513"/>
    </source>
</evidence>
<dbReference type="PROSITE" id="PS50011">
    <property type="entry name" value="PROTEIN_KINASE_DOM"/>
    <property type="match status" value="1"/>
</dbReference>
<evidence type="ECO:0000256" key="4">
    <source>
        <dbReference type="ARBA" id="ARBA00022679"/>
    </source>
</evidence>
<dbReference type="AlphaFoldDB" id="A0AAV6U1D7"/>
<dbReference type="InterPro" id="IPR051824">
    <property type="entry name" value="LRR_Rcpt-Like_S/T_Kinase"/>
</dbReference>
<dbReference type="SUPFAM" id="SSF47986">
    <property type="entry name" value="DEATH domain"/>
    <property type="match status" value="1"/>
</dbReference>
<feature type="domain" description="Death" evidence="13">
    <location>
        <begin position="43"/>
        <end position="116"/>
    </location>
</feature>
<comment type="caution">
    <text evidence="14">The sequence shown here is derived from an EMBL/GenBank/DDBJ whole genome shotgun (WGS) entry which is preliminary data.</text>
</comment>
<evidence type="ECO:0000313" key="15">
    <source>
        <dbReference type="Proteomes" id="UP000827092"/>
    </source>
</evidence>
<gene>
    <name evidence="14" type="ORF">JTE90_008851</name>
</gene>
<dbReference type="GO" id="GO:0004674">
    <property type="term" value="F:protein serine/threonine kinase activity"/>
    <property type="evidence" value="ECO:0007669"/>
    <property type="project" value="UniProtKB-KW"/>
</dbReference>
<dbReference type="SUPFAM" id="SSF56112">
    <property type="entry name" value="Protein kinase-like (PK-like)"/>
    <property type="match status" value="1"/>
</dbReference>
<organism evidence="14 15">
    <name type="scientific">Oedothorax gibbosus</name>
    <dbReference type="NCBI Taxonomy" id="931172"/>
    <lineage>
        <taxon>Eukaryota</taxon>
        <taxon>Metazoa</taxon>
        <taxon>Ecdysozoa</taxon>
        <taxon>Arthropoda</taxon>
        <taxon>Chelicerata</taxon>
        <taxon>Arachnida</taxon>
        <taxon>Araneae</taxon>
        <taxon>Araneomorphae</taxon>
        <taxon>Entelegynae</taxon>
        <taxon>Araneoidea</taxon>
        <taxon>Linyphiidae</taxon>
        <taxon>Erigoninae</taxon>
        <taxon>Oedothorax</taxon>
    </lineage>
</organism>
<evidence type="ECO:0000313" key="14">
    <source>
        <dbReference type="EMBL" id="KAG8177748.1"/>
    </source>
</evidence>
<evidence type="ECO:0000256" key="8">
    <source>
        <dbReference type="ARBA" id="ARBA00047899"/>
    </source>
</evidence>
<dbReference type="Gene3D" id="1.10.533.10">
    <property type="entry name" value="Death Domain, Fas"/>
    <property type="match status" value="1"/>
</dbReference>
<comment type="similarity">
    <text evidence="1">Belongs to the protein kinase superfamily. TKL Ser/Thr protein kinase family. Pelle subfamily.</text>
</comment>
<dbReference type="InterPro" id="IPR011009">
    <property type="entry name" value="Kinase-like_dom_sf"/>
</dbReference>
<name>A0AAV6U1D7_9ARAC</name>
<reference evidence="14 15" key="1">
    <citation type="journal article" date="2022" name="Nat. Ecol. Evol.">
        <title>A masculinizing supergene underlies an exaggerated male reproductive morph in a spider.</title>
        <authorList>
            <person name="Hendrickx F."/>
            <person name="De Corte Z."/>
            <person name="Sonet G."/>
            <person name="Van Belleghem S.M."/>
            <person name="Kostlbacher S."/>
            <person name="Vangestel C."/>
        </authorList>
    </citation>
    <scope>NUCLEOTIDE SEQUENCE [LARGE SCALE GENOMIC DNA]</scope>
    <source>
        <strain evidence="14">W744_W776</strain>
    </source>
</reference>
<evidence type="ECO:0000256" key="6">
    <source>
        <dbReference type="ARBA" id="ARBA00022777"/>
    </source>
</evidence>
<dbReference type="GO" id="GO:0007165">
    <property type="term" value="P:signal transduction"/>
    <property type="evidence" value="ECO:0007669"/>
    <property type="project" value="InterPro"/>
</dbReference>
<dbReference type="Gene3D" id="3.30.200.20">
    <property type="entry name" value="Phosphorylase Kinase, domain 1"/>
    <property type="match status" value="1"/>
</dbReference>
<comment type="catalytic activity">
    <reaction evidence="9">
        <text>L-seryl-[protein] + ATP = O-phospho-L-seryl-[protein] + ADP + H(+)</text>
        <dbReference type="Rhea" id="RHEA:17989"/>
        <dbReference type="Rhea" id="RHEA-COMP:9863"/>
        <dbReference type="Rhea" id="RHEA-COMP:11604"/>
        <dbReference type="ChEBI" id="CHEBI:15378"/>
        <dbReference type="ChEBI" id="CHEBI:29999"/>
        <dbReference type="ChEBI" id="CHEBI:30616"/>
        <dbReference type="ChEBI" id="CHEBI:83421"/>
        <dbReference type="ChEBI" id="CHEBI:456216"/>
        <dbReference type="EC" id="2.7.11.1"/>
    </reaction>
</comment>
<dbReference type="GO" id="GO:0005524">
    <property type="term" value="F:ATP binding"/>
    <property type="evidence" value="ECO:0007669"/>
    <property type="project" value="UniProtKB-UniRule"/>
</dbReference>
<dbReference type="PROSITE" id="PS50017">
    <property type="entry name" value="DEATH_DOMAIN"/>
    <property type="match status" value="1"/>
</dbReference>
<dbReference type="PROSITE" id="PS00107">
    <property type="entry name" value="PROTEIN_KINASE_ATP"/>
    <property type="match status" value="1"/>
</dbReference>
<sequence length="454" mass="50956">MQQSTLYSLSTSTKELTKSSKIRHLGLRERNKLTAILSVAHCWKDLAAVIRDPDHTEEYLYTSQNIDILDLQPNPAAAFLENWSTTGRIQPNLQDLLEALKEAHLLRAVHFVQHELLKDETNQDEPTTEELKTIVPRESDPYSHFDSIVDQLQGIDISDLKLFPYDDLAKATRNFCNLKPEDGGCKIGEGSYGSVYRASLLGVEVAVKQLKEAIDRQFFTELSILVRCKHENLLYLLGCSVNGPKCCLVYEYMPNGSLQDRLNCTGNTPPLSSNTRLQIAHGSALGIHYLHTFGEQPMVHRDIKSANILLDKNLTPKIGDFGLVRIGSSSGSSTRAVTENVFGTSIYMAYEAFFGDVSVKLDTFSFGVVLLELLTGLPPFDTAREERDLVTHMECCEDILEMLDSKVIWNTEKAVDLYKIAKLCLARTKKKRPTVSEILPDLRTCCLELPVEQK</sequence>
<evidence type="ECO:0000256" key="3">
    <source>
        <dbReference type="ARBA" id="ARBA00022527"/>
    </source>
</evidence>
<dbReference type="FunFam" id="1.10.510.10:FF:000754">
    <property type="entry name" value="Interleukin-1 receptor-associated kinase"/>
    <property type="match status" value="1"/>
</dbReference>
<evidence type="ECO:0000256" key="11">
    <source>
        <dbReference type="RuleBase" id="RU000304"/>
    </source>
</evidence>
<dbReference type="EC" id="2.7.11.1" evidence="2"/>
<dbReference type="GO" id="GO:0045087">
    <property type="term" value="P:innate immune response"/>
    <property type="evidence" value="ECO:0007669"/>
    <property type="project" value="UniProtKB-ARBA"/>
</dbReference>
<proteinExistence type="inferred from homology"/>
<dbReference type="Gene3D" id="1.10.510.10">
    <property type="entry name" value="Transferase(Phosphotransferase) domain 1"/>
    <property type="match status" value="1"/>
</dbReference>
<dbReference type="SMART" id="SM00220">
    <property type="entry name" value="S_TKc"/>
    <property type="match status" value="1"/>
</dbReference>
<evidence type="ECO:0000259" key="12">
    <source>
        <dbReference type="PROSITE" id="PS50011"/>
    </source>
</evidence>
<dbReference type="EMBL" id="JAFNEN010000755">
    <property type="protein sequence ID" value="KAG8177748.1"/>
    <property type="molecule type" value="Genomic_DNA"/>
</dbReference>
<dbReference type="InterPro" id="IPR011029">
    <property type="entry name" value="DEATH-like_dom_sf"/>
</dbReference>
<dbReference type="InterPro" id="IPR000488">
    <property type="entry name" value="Death_dom"/>
</dbReference>
<keyword evidence="5 10" id="KW-0547">Nucleotide-binding</keyword>
<keyword evidence="3 11" id="KW-0723">Serine/threonine-protein kinase</keyword>
<dbReference type="Pfam" id="PF00069">
    <property type="entry name" value="Pkinase"/>
    <property type="match status" value="1"/>
</dbReference>
<keyword evidence="15" id="KW-1185">Reference proteome</keyword>
<dbReference type="InterPro" id="IPR017441">
    <property type="entry name" value="Protein_kinase_ATP_BS"/>
</dbReference>
<dbReference type="PANTHER" id="PTHR48006">
    <property type="entry name" value="LEUCINE-RICH REPEAT-CONTAINING PROTEIN DDB_G0281931-RELATED"/>
    <property type="match status" value="1"/>
</dbReference>
<dbReference type="Proteomes" id="UP000827092">
    <property type="component" value="Unassembled WGS sequence"/>
</dbReference>